<keyword evidence="3" id="KW-1185">Reference proteome</keyword>
<dbReference type="PANTHER" id="PTHR15838:SF3">
    <property type="entry name" value="PROTEIN PIGMENT DEFECTIVE 338, CHLOROPLASTIC"/>
    <property type="match status" value="1"/>
</dbReference>
<gene>
    <name evidence="2" type="ORF">OSTQU699_LOCUS8992</name>
</gene>
<organism evidence="2 3">
    <name type="scientific">Ostreobium quekettii</name>
    <dbReference type="NCBI Taxonomy" id="121088"/>
    <lineage>
        <taxon>Eukaryota</taxon>
        <taxon>Viridiplantae</taxon>
        <taxon>Chlorophyta</taxon>
        <taxon>core chlorophytes</taxon>
        <taxon>Ulvophyceae</taxon>
        <taxon>TCBD clade</taxon>
        <taxon>Bryopsidales</taxon>
        <taxon>Ostreobineae</taxon>
        <taxon>Ostreobiaceae</taxon>
        <taxon>Ostreobium</taxon>
    </lineage>
</organism>
<feature type="domain" description="S1 motif" evidence="1">
    <location>
        <begin position="243"/>
        <end position="315"/>
    </location>
</feature>
<dbReference type="Pfam" id="PF00575">
    <property type="entry name" value="S1"/>
    <property type="match status" value="1"/>
</dbReference>
<dbReference type="SUPFAM" id="SSF50249">
    <property type="entry name" value="Nucleic acid-binding proteins"/>
    <property type="match status" value="2"/>
</dbReference>
<dbReference type="InterPro" id="IPR003029">
    <property type="entry name" value="S1_domain"/>
</dbReference>
<dbReference type="SMART" id="SM00316">
    <property type="entry name" value="S1"/>
    <property type="match status" value="2"/>
</dbReference>
<sequence>MNPSSQALRGAADLLPSIPACGRAGRCGGHWPSRRAAAAEGGRDGRRIVSWRRVVARGAIGEGSDVEVAGVAAVAGAEAGEEELGTMEVSTISFTPTESDASDGTLSDIVEPEIEAEGDAPSVSSEPEGIDKYEAPYKIGDVVLGRTLWCNERGAKIELLDYPGHQGFVSRRDYPYRLLEANSVSFYQPKSLLNGYVREYQIINIPDRIIVGRLGPLLSARELDRKLMMDRMVQIFDICQEDREVWKTRVFSVNRGGLKVLMAGRACFVPKSHILDDEIKHLSQEEFLERYKDKDIETAIIQVDPVDDRVVLSMKRAEQYMNLKNLRPGALVWGTVRKVLEWGAFIGVDGTHESALIHRSNISKGRFSRVDDIFQVGDRVCAVVLGMEDDFSRLSCSTADLEEQPGDMVKDRQYVYEHAEEQMERIRSILAEREEEMYDDIDDLEAFAN</sequence>
<dbReference type="GO" id="GO:0043489">
    <property type="term" value="P:RNA stabilization"/>
    <property type="evidence" value="ECO:0007669"/>
    <property type="project" value="TreeGrafter"/>
</dbReference>
<dbReference type="PANTHER" id="PTHR15838">
    <property type="entry name" value="NUCLEOLAR PROTEIN OF 40 KDA"/>
    <property type="match status" value="1"/>
</dbReference>
<name>A0A8S1J9C0_9CHLO</name>
<evidence type="ECO:0000259" key="1">
    <source>
        <dbReference type="PROSITE" id="PS50126"/>
    </source>
</evidence>
<dbReference type="EMBL" id="CAJHUC010002335">
    <property type="protein sequence ID" value="CAD7703635.1"/>
    <property type="molecule type" value="Genomic_DNA"/>
</dbReference>
<evidence type="ECO:0000313" key="2">
    <source>
        <dbReference type="EMBL" id="CAD7703635.1"/>
    </source>
</evidence>
<dbReference type="GO" id="GO:0003723">
    <property type="term" value="F:RNA binding"/>
    <property type="evidence" value="ECO:0007669"/>
    <property type="project" value="TreeGrafter"/>
</dbReference>
<evidence type="ECO:0000313" key="3">
    <source>
        <dbReference type="Proteomes" id="UP000708148"/>
    </source>
</evidence>
<dbReference type="PROSITE" id="PS50126">
    <property type="entry name" value="S1"/>
    <property type="match status" value="2"/>
</dbReference>
<dbReference type="Gene3D" id="2.40.50.140">
    <property type="entry name" value="Nucleic acid-binding proteins"/>
    <property type="match status" value="2"/>
</dbReference>
<comment type="caution">
    <text evidence="2">The sequence shown here is derived from an EMBL/GenBank/DDBJ whole genome shotgun (WGS) entry which is preliminary data.</text>
</comment>
<dbReference type="OrthoDB" id="511015at2759"/>
<proteinExistence type="predicted"/>
<dbReference type="AlphaFoldDB" id="A0A8S1J9C0"/>
<reference evidence="2" key="1">
    <citation type="submission" date="2020-12" db="EMBL/GenBank/DDBJ databases">
        <authorList>
            <person name="Iha C."/>
        </authorList>
    </citation>
    <scope>NUCLEOTIDE SEQUENCE</scope>
</reference>
<dbReference type="Proteomes" id="UP000708148">
    <property type="component" value="Unassembled WGS sequence"/>
</dbReference>
<protein>
    <recommendedName>
        <fullName evidence="1">S1 motif domain-containing protein</fullName>
    </recommendedName>
</protein>
<accession>A0A8S1J9C0</accession>
<feature type="domain" description="S1 motif" evidence="1">
    <location>
        <begin position="329"/>
        <end position="399"/>
    </location>
</feature>
<dbReference type="InterPro" id="IPR012340">
    <property type="entry name" value="NA-bd_OB-fold"/>
</dbReference>